<evidence type="ECO:0000313" key="1">
    <source>
        <dbReference type="EMBL" id="QEC61894.1"/>
    </source>
</evidence>
<dbReference type="AlphaFoldDB" id="A0A5B8US89"/>
<gene>
    <name evidence="1" type="ORF">FRZ54_04610</name>
</gene>
<protein>
    <submittedName>
        <fullName evidence="1">Esterase family protein</fullName>
    </submittedName>
</protein>
<evidence type="ECO:0000313" key="2">
    <source>
        <dbReference type="Proteomes" id="UP000321479"/>
    </source>
</evidence>
<dbReference type="GO" id="GO:0016747">
    <property type="term" value="F:acyltransferase activity, transferring groups other than amino-acyl groups"/>
    <property type="evidence" value="ECO:0007669"/>
    <property type="project" value="TreeGrafter"/>
</dbReference>
<dbReference type="EMBL" id="CP042436">
    <property type="protein sequence ID" value="QEC61894.1"/>
    <property type="molecule type" value="Genomic_DNA"/>
</dbReference>
<dbReference type="SUPFAM" id="SSF53474">
    <property type="entry name" value="alpha/beta-Hydrolases"/>
    <property type="match status" value="1"/>
</dbReference>
<dbReference type="PANTHER" id="PTHR48098:SF1">
    <property type="entry name" value="DIACYLGLYCEROL ACYLTRANSFERASE_MYCOLYLTRANSFERASE AG85A"/>
    <property type="match status" value="1"/>
</dbReference>
<dbReference type="Gene3D" id="3.40.50.1820">
    <property type="entry name" value="alpha/beta hydrolase"/>
    <property type="match status" value="1"/>
</dbReference>
<sequence length="266" mass="29641">MSRFRTVEVSNPQFEAGGLRFITVKSPNLKGRGDICVYAPPVAEKTDVLPIVILLHGVYGSAWSWALSSGVHLKLDELVKAGELPPMILAMPSDGLWGDGSAYLPHNGLNFEKWIAEDVIDAVTGVIDGAHKSSPLFISGLSMGGFGALRIGAKYGYKFKGMSGLSSITSLPQVRLFVQESLKNYMQQDIVNEDLLATFKQYRNQLPPMRFDCGKDDMLIKYNRDLHQKMEKEGIPHIYDEYPGGHEWTYWAEHVITSLKFFAAQL</sequence>
<dbReference type="KEGG" id="mgin:FRZ54_04610"/>
<dbReference type="Pfam" id="PF00756">
    <property type="entry name" value="Esterase"/>
    <property type="match status" value="1"/>
</dbReference>
<dbReference type="InterPro" id="IPR000801">
    <property type="entry name" value="Esterase-like"/>
</dbReference>
<organism evidence="1 2">
    <name type="scientific">Mucilaginibacter ginsenosidivorans</name>
    <dbReference type="NCBI Taxonomy" id="398053"/>
    <lineage>
        <taxon>Bacteria</taxon>
        <taxon>Pseudomonadati</taxon>
        <taxon>Bacteroidota</taxon>
        <taxon>Sphingobacteriia</taxon>
        <taxon>Sphingobacteriales</taxon>
        <taxon>Sphingobacteriaceae</taxon>
        <taxon>Mucilaginibacter</taxon>
    </lineage>
</organism>
<keyword evidence="2" id="KW-1185">Reference proteome</keyword>
<dbReference type="Proteomes" id="UP000321479">
    <property type="component" value="Chromosome"/>
</dbReference>
<dbReference type="OrthoDB" id="9803578at2"/>
<reference evidence="1 2" key="1">
    <citation type="journal article" date="2017" name="Curr. Microbiol.">
        <title>Mucilaginibacter ginsenosidivorans sp. nov., Isolated from Soil of Ginseng Field.</title>
        <authorList>
            <person name="Kim M.M."/>
            <person name="Siddiqi M.Z."/>
            <person name="Im W.T."/>
        </authorList>
    </citation>
    <scope>NUCLEOTIDE SEQUENCE [LARGE SCALE GENOMIC DNA]</scope>
    <source>
        <strain evidence="1 2">Gsoil 3017</strain>
    </source>
</reference>
<dbReference type="InterPro" id="IPR050583">
    <property type="entry name" value="Mycobacterial_A85_antigen"/>
</dbReference>
<accession>A0A5B8US89</accession>
<dbReference type="RefSeq" id="WP_147030471.1">
    <property type="nucleotide sequence ID" value="NZ_CP042436.1"/>
</dbReference>
<dbReference type="InterPro" id="IPR029058">
    <property type="entry name" value="AB_hydrolase_fold"/>
</dbReference>
<name>A0A5B8US89_9SPHI</name>
<dbReference type="PANTHER" id="PTHR48098">
    <property type="entry name" value="ENTEROCHELIN ESTERASE-RELATED"/>
    <property type="match status" value="1"/>
</dbReference>
<proteinExistence type="predicted"/>